<proteinExistence type="predicted"/>
<dbReference type="AlphaFoldDB" id="A0A434AVS7"/>
<dbReference type="SFLD" id="SFLDG01129">
    <property type="entry name" value="C1.5:_HAD__Beta-PGM__Phosphata"/>
    <property type="match status" value="1"/>
</dbReference>
<dbReference type="NCBIfam" id="TIGR01549">
    <property type="entry name" value="HAD-SF-IA-v1"/>
    <property type="match status" value="1"/>
</dbReference>
<dbReference type="Pfam" id="PF00702">
    <property type="entry name" value="Hydrolase"/>
    <property type="match status" value="1"/>
</dbReference>
<dbReference type="Gene3D" id="3.40.50.1000">
    <property type="entry name" value="HAD superfamily/HAD-like"/>
    <property type="match status" value="1"/>
</dbReference>
<comment type="caution">
    <text evidence="1">The sequence shown here is derived from an EMBL/GenBank/DDBJ whole genome shotgun (WGS) entry which is preliminary data.</text>
</comment>
<evidence type="ECO:0000313" key="2">
    <source>
        <dbReference type="Proteomes" id="UP000282985"/>
    </source>
</evidence>
<accession>A0A434AVS7</accession>
<dbReference type="NCBIfam" id="TIGR02254">
    <property type="entry name" value="YjjG_YfnB"/>
    <property type="match status" value="1"/>
</dbReference>
<evidence type="ECO:0000313" key="1">
    <source>
        <dbReference type="EMBL" id="RUT78474.1"/>
    </source>
</evidence>
<dbReference type="InterPro" id="IPR011951">
    <property type="entry name" value="HAD-SF_hydro_IA_YjjG/PynA"/>
</dbReference>
<dbReference type="RefSeq" id="WP_127343430.1">
    <property type="nucleotide sequence ID" value="NZ_RJJX01000008.1"/>
</dbReference>
<dbReference type="InterPro" id="IPR023198">
    <property type="entry name" value="PGP-like_dom2"/>
</dbReference>
<dbReference type="Proteomes" id="UP000282985">
    <property type="component" value="Unassembled WGS sequence"/>
</dbReference>
<sequence length="232" mass="27341">MDLKYKHIFFDLDRTLWDFNKNSEASLNLLYRDYQLQSIFGSFLFFKSRFEYHNGKLWNAYYQDRIKKEVLMYRRFYLTLKEAGRDNLEMAKDLSADFIEISPLQTRTFPNTQETLQYLKEKGYQLHIITNGFNEVQSKKLANCKLDSYFTHLITSENAGANKPSKLIFEYAMQQTGAEPNNSIMVGDDLKTDIAGARSFHIDQIYFNNLNIKHNSDITYEIKDLIELKAIL</sequence>
<protein>
    <submittedName>
        <fullName evidence="1">Noncanonical pyrimidine nucleotidase, YjjG family</fullName>
    </submittedName>
</protein>
<dbReference type="OrthoDB" id="9802350at2"/>
<dbReference type="PRINTS" id="PR00413">
    <property type="entry name" value="HADHALOGNASE"/>
</dbReference>
<dbReference type="EMBL" id="RJJX01000008">
    <property type="protein sequence ID" value="RUT78474.1"/>
    <property type="molecule type" value="Genomic_DNA"/>
</dbReference>
<dbReference type="InterPro" id="IPR052550">
    <property type="entry name" value="Pyrimidine_5'-ntase_YjjG"/>
</dbReference>
<dbReference type="SFLD" id="SFLDS00003">
    <property type="entry name" value="Haloacid_Dehalogenase"/>
    <property type="match status" value="1"/>
</dbReference>
<dbReference type="InterPro" id="IPR036412">
    <property type="entry name" value="HAD-like_sf"/>
</dbReference>
<dbReference type="InterPro" id="IPR006439">
    <property type="entry name" value="HAD-SF_hydro_IA"/>
</dbReference>
<dbReference type="InterPro" id="IPR023214">
    <property type="entry name" value="HAD_sf"/>
</dbReference>
<gene>
    <name evidence="1" type="ORF">DLK05_07820</name>
</gene>
<dbReference type="GO" id="GO:0008253">
    <property type="term" value="F:5'-nucleotidase activity"/>
    <property type="evidence" value="ECO:0007669"/>
    <property type="project" value="InterPro"/>
</dbReference>
<reference evidence="1 2" key="1">
    <citation type="submission" date="2018-11" db="EMBL/GenBank/DDBJ databases">
        <title>Parancylomarina longa gen. nov., sp. nov., isolated from sediments of southern Okinawa.</title>
        <authorList>
            <person name="Fu T."/>
        </authorList>
    </citation>
    <scope>NUCLEOTIDE SEQUENCE [LARGE SCALE GENOMIC DNA]</scope>
    <source>
        <strain evidence="1 2">T3-2 S1-C</strain>
    </source>
</reference>
<dbReference type="PANTHER" id="PTHR47478:SF1">
    <property type="entry name" value="PYRIMIDINE 5'-NUCLEOTIDASE YJJG"/>
    <property type="match status" value="1"/>
</dbReference>
<name>A0A434AVS7_9BACT</name>
<dbReference type="Gene3D" id="1.10.150.240">
    <property type="entry name" value="Putative phosphatase, domain 2"/>
    <property type="match status" value="1"/>
</dbReference>
<dbReference type="SUPFAM" id="SSF56784">
    <property type="entry name" value="HAD-like"/>
    <property type="match status" value="1"/>
</dbReference>
<keyword evidence="2" id="KW-1185">Reference proteome</keyword>
<dbReference type="PANTHER" id="PTHR47478">
    <property type="match status" value="1"/>
</dbReference>
<organism evidence="1 2">
    <name type="scientific">Ancylomarina longa</name>
    <dbReference type="NCBI Taxonomy" id="2487017"/>
    <lineage>
        <taxon>Bacteria</taxon>
        <taxon>Pseudomonadati</taxon>
        <taxon>Bacteroidota</taxon>
        <taxon>Bacteroidia</taxon>
        <taxon>Marinilabiliales</taxon>
        <taxon>Marinifilaceae</taxon>
        <taxon>Ancylomarina</taxon>
    </lineage>
</organism>